<name>A0A7L4UR50_BALHA</name>
<reference evidence="6 7" key="1">
    <citation type="submission" date="2018-05" db="EMBL/GenBank/DDBJ databases">
        <title>Genomic Encyclopedia of Type Strains, Phase IV (KMG-IV): sequencing the most valuable type-strain genomes for metagenomic binning, comparative biology and taxonomic classification.</title>
        <authorList>
            <person name="Goeker M."/>
        </authorList>
    </citation>
    <scope>NUCLEOTIDE SEQUENCE [LARGE SCALE GENOMIC DNA]</scope>
    <source>
        <strain evidence="6 7">DSM 28579</strain>
    </source>
</reference>
<keyword evidence="4" id="KW-0175">Coiled coil</keyword>
<accession>A0A7L4UR50</accession>
<dbReference type="EMBL" id="QENZ01000003">
    <property type="protein sequence ID" value="PVX51992.1"/>
    <property type="molecule type" value="Genomic_DNA"/>
</dbReference>
<feature type="signal peptide" evidence="5">
    <location>
        <begin position="1"/>
        <end position="21"/>
    </location>
</feature>
<gene>
    <name evidence="6" type="ORF">C7377_0287</name>
</gene>
<dbReference type="Proteomes" id="UP000251835">
    <property type="component" value="Unassembled WGS sequence"/>
</dbReference>
<dbReference type="PROSITE" id="PS50005">
    <property type="entry name" value="TPR"/>
    <property type="match status" value="4"/>
</dbReference>
<dbReference type="InterPro" id="IPR051012">
    <property type="entry name" value="CellSynth/LPSAsmb/PSIAsmb"/>
</dbReference>
<dbReference type="PANTHER" id="PTHR45586:SF1">
    <property type="entry name" value="LIPOPOLYSACCHARIDE ASSEMBLY PROTEIN B"/>
    <property type="match status" value="1"/>
</dbReference>
<dbReference type="RefSeq" id="WP_165806824.1">
    <property type="nucleotide sequence ID" value="NZ_QENZ01000003.1"/>
</dbReference>
<feature type="chain" id="PRO_5029631572" evidence="5">
    <location>
        <begin position="22"/>
        <end position="567"/>
    </location>
</feature>
<keyword evidence="5" id="KW-0732">Signal</keyword>
<feature type="coiled-coil region" evidence="4">
    <location>
        <begin position="462"/>
        <end position="518"/>
    </location>
</feature>
<feature type="repeat" description="TPR" evidence="3">
    <location>
        <begin position="311"/>
        <end position="344"/>
    </location>
</feature>
<evidence type="ECO:0000256" key="2">
    <source>
        <dbReference type="ARBA" id="ARBA00022803"/>
    </source>
</evidence>
<keyword evidence="2 3" id="KW-0802">TPR repeat</keyword>
<feature type="repeat" description="TPR" evidence="3">
    <location>
        <begin position="69"/>
        <end position="102"/>
    </location>
</feature>
<sequence>MKYKHILSLIILIASTFGVFAQDVKEDGVDKDRQVNYYLVEAKDALAHGNVQKAISIYNQCIAVDNTCATAHYELANIAIAVNDLEVALTHSRKAVAIAPSNNWFQLQLAEILESRGLLKQSAKAYAELAKMETQNPFYLQKSMMLYESSESWEEALKLYDVWEEQYGADFNMMARKQGLYSKAGKPEEGLAELKKLIKKEPKNSEYYSLLAMRYEEEGDEKKVAKTFEKITKLDTISGVANMMLARYYMGVNDYPNAYKALKGAIKSGEVDENANVAGVIGLLQADTTEQSKVYRDTLSSLLIDKYPENAIGYLFKAQEYGEAQDYEKSEKVLEKALDIDPTNYNGLAQMSIIHNIKQEWDELYELAKKGIEYYPQQHLFYLFKGLAASQKKEYAVAEASLTTGYLYAKDSETQEDIRELLADVYYKSGKKQKAFDLFEELLNANPDNVLILNNYAYFLSLENENLEKAEAMSRKTLEQEENNATYLDTYAWVLHQQGRYREALKYMEKAIKNLENEEASSEMWEHYGDILYKLGKSEQAKKEWRKALSLPDPETERLQEKIKNND</sequence>
<dbReference type="PANTHER" id="PTHR45586">
    <property type="entry name" value="TPR REPEAT-CONTAINING PROTEIN PA4667"/>
    <property type="match status" value="1"/>
</dbReference>
<dbReference type="SUPFAM" id="SSF48452">
    <property type="entry name" value="TPR-like"/>
    <property type="match status" value="3"/>
</dbReference>
<dbReference type="Pfam" id="PF13181">
    <property type="entry name" value="TPR_8"/>
    <property type="match status" value="1"/>
</dbReference>
<protein>
    <submittedName>
        <fullName evidence="6">Tetratricopeptide repeat protein</fullName>
    </submittedName>
</protein>
<dbReference type="InterPro" id="IPR011990">
    <property type="entry name" value="TPR-like_helical_dom_sf"/>
</dbReference>
<evidence type="ECO:0000256" key="1">
    <source>
        <dbReference type="ARBA" id="ARBA00022737"/>
    </source>
</evidence>
<feature type="repeat" description="TPR" evidence="3">
    <location>
        <begin position="416"/>
        <end position="449"/>
    </location>
</feature>
<organism evidence="6 7">
    <name type="scientific">Balneicella halophila</name>
    <dbReference type="NCBI Taxonomy" id="1537566"/>
    <lineage>
        <taxon>Bacteria</taxon>
        <taxon>Pseudomonadati</taxon>
        <taxon>Bacteroidota</taxon>
        <taxon>Bacteroidia</taxon>
        <taxon>Bacteroidales</taxon>
        <taxon>Balneicellaceae</taxon>
        <taxon>Balneicella</taxon>
    </lineage>
</organism>
<dbReference type="InterPro" id="IPR019734">
    <property type="entry name" value="TPR_rpt"/>
</dbReference>
<evidence type="ECO:0000256" key="4">
    <source>
        <dbReference type="SAM" id="Coils"/>
    </source>
</evidence>
<keyword evidence="7" id="KW-1185">Reference proteome</keyword>
<dbReference type="Gene3D" id="1.25.40.10">
    <property type="entry name" value="Tetratricopeptide repeat domain"/>
    <property type="match status" value="5"/>
</dbReference>
<evidence type="ECO:0000256" key="5">
    <source>
        <dbReference type="SAM" id="SignalP"/>
    </source>
</evidence>
<evidence type="ECO:0000313" key="6">
    <source>
        <dbReference type="EMBL" id="PVX51992.1"/>
    </source>
</evidence>
<comment type="caution">
    <text evidence="6">The sequence shown here is derived from an EMBL/GenBank/DDBJ whole genome shotgun (WGS) entry which is preliminary data.</text>
</comment>
<evidence type="ECO:0000313" key="7">
    <source>
        <dbReference type="Proteomes" id="UP000251835"/>
    </source>
</evidence>
<proteinExistence type="predicted"/>
<feature type="repeat" description="TPR" evidence="3">
    <location>
        <begin position="522"/>
        <end position="555"/>
    </location>
</feature>
<dbReference type="SMART" id="SM00028">
    <property type="entry name" value="TPR"/>
    <property type="match status" value="7"/>
</dbReference>
<keyword evidence="1" id="KW-0677">Repeat</keyword>
<evidence type="ECO:0000256" key="3">
    <source>
        <dbReference type="PROSITE-ProRule" id="PRU00339"/>
    </source>
</evidence>
<dbReference type="AlphaFoldDB" id="A0A7L4UR50"/>
<dbReference type="Pfam" id="PF13174">
    <property type="entry name" value="TPR_6"/>
    <property type="match status" value="1"/>
</dbReference>
<dbReference type="Pfam" id="PF13432">
    <property type="entry name" value="TPR_16"/>
    <property type="match status" value="2"/>
</dbReference>